<feature type="transmembrane region" description="Helical" evidence="2">
    <location>
        <begin position="77"/>
        <end position="101"/>
    </location>
</feature>
<protein>
    <recommendedName>
        <fullName evidence="3">Septum formation-related domain-containing protein</fullName>
    </recommendedName>
</protein>
<gene>
    <name evidence="4" type="ORF">HCN52_23840</name>
</gene>
<evidence type="ECO:0000313" key="5">
    <source>
        <dbReference type="Proteomes" id="UP000727056"/>
    </source>
</evidence>
<reference evidence="4 5" key="1">
    <citation type="submission" date="2020-03" db="EMBL/GenBank/DDBJ databases">
        <title>Draft genome of Streptomyces sp. ventii, isolated from the Axial Seamount in the Pacific Ocean, and resequencing of the two type strains Streptomyces lonarensis strain NCL 716 and Streptomyces bohaiensis strain 11A07.</title>
        <authorList>
            <person name="Loughran R.M."/>
            <person name="Pfannmuller K.M."/>
            <person name="Wasson B.J."/>
            <person name="Deadmond M.C."/>
            <person name="Paddock B.E."/>
            <person name="Koyack M.J."/>
            <person name="Gallegos D.A."/>
            <person name="Mitchell E.A."/>
            <person name="Ushijima B."/>
            <person name="Saw J.H."/>
            <person name="Mcphail K.L."/>
            <person name="Videau P."/>
        </authorList>
    </citation>
    <scope>NUCLEOTIDE SEQUENCE [LARGE SCALE GENOMIC DNA]</scope>
    <source>
        <strain evidence="4 5">11A07</strain>
    </source>
</reference>
<keyword evidence="2" id="KW-0812">Transmembrane</keyword>
<proteinExistence type="predicted"/>
<organism evidence="4 5">
    <name type="scientific">Streptomyces bohaiensis</name>
    <dbReference type="NCBI Taxonomy" id="1431344"/>
    <lineage>
        <taxon>Bacteria</taxon>
        <taxon>Bacillati</taxon>
        <taxon>Actinomycetota</taxon>
        <taxon>Actinomycetes</taxon>
        <taxon>Kitasatosporales</taxon>
        <taxon>Streptomycetaceae</taxon>
        <taxon>Streptomyces</taxon>
    </lineage>
</organism>
<keyword evidence="2" id="KW-1133">Transmembrane helix</keyword>
<dbReference type="Proteomes" id="UP000727056">
    <property type="component" value="Unassembled WGS sequence"/>
</dbReference>
<feature type="region of interest" description="Disordered" evidence="1">
    <location>
        <begin position="110"/>
        <end position="151"/>
    </location>
</feature>
<keyword evidence="2" id="KW-0472">Membrane</keyword>
<accession>A0ABX1CFP8</accession>
<dbReference type="RefSeq" id="WP_168090494.1">
    <property type="nucleotide sequence ID" value="NZ_JAAVJC010000452.1"/>
</dbReference>
<dbReference type="EMBL" id="JAAVJC010000452">
    <property type="protein sequence ID" value="NJQ17879.1"/>
    <property type="molecule type" value="Genomic_DNA"/>
</dbReference>
<name>A0ABX1CFP8_9ACTN</name>
<evidence type="ECO:0000313" key="4">
    <source>
        <dbReference type="EMBL" id="NJQ17879.1"/>
    </source>
</evidence>
<evidence type="ECO:0000256" key="2">
    <source>
        <dbReference type="SAM" id="Phobius"/>
    </source>
</evidence>
<evidence type="ECO:0000259" key="3">
    <source>
        <dbReference type="Pfam" id="PF13845"/>
    </source>
</evidence>
<comment type="caution">
    <text evidence="4">The sequence shown here is derived from an EMBL/GenBank/DDBJ whole genome shotgun (WGS) entry which is preliminary data.</text>
</comment>
<feature type="compositionally biased region" description="Basic and acidic residues" evidence="1">
    <location>
        <begin position="127"/>
        <end position="145"/>
    </location>
</feature>
<evidence type="ECO:0000256" key="1">
    <source>
        <dbReference type="SAM" id="MobiDB-lite"/>
    </source>
</evidence>
<sequence>MTPLELLAQIPNPWAAPAPAAVPAAFGAPPQPGEQLPREPLSIAAIGAAGMLLSPVALGLSALALRRHRRRPARGRSLAVAAATIAVAQLGVAAVAVPVALSWDSGEETAVAAERTTEVEPADDTPDDGKAPSKDDPEWQDWHDEVDPDLPTATGPLWADVLAPGDCIGALPEGDAVLDLGLVSCEAPHEGEVFGRVELFGQGEEAPDDEELMDLAYQGCDPQIVPYLLDSWKVLAEDEPLEVAVMHPTAETWAHGDRQVTCYFVGPGGEPTTGSARGNPAAYDVDQRTLLRITGPRDSAMLSSPYLHDHERLTAWAETTGEAAENQAALLRNIYLDQYGATPAALGLARAREAEAEFWREVADAPDTDAFYAAMAEDETIEAAETAEAKLREKLDLPTS</sequence>
<dbReference type="Pfam" id="PF13845">
    <property type="entry name" value="Septum_form"/>
    <property type="match status" value="1"/>
</dbReference>
<feature type="domain" description="Septum formation-related" evidence="3">
    <location>
        <begin position="165"/>
        <end position="284"/>
    </location>
</feature>
<keyword evidence="5" id="KW-1185">Reference proteome</keyword>
<feature type="transmembrane region" description="Helical" evidence="2">
    <location>
        <begin position="41"/>
        <end position="65"/>
    </location>
</feature>
<dbReference type="InterPro" id="IPR026004">
    <property type="entry name" value="Septum_form"/>
</dbReference>